<keyword evidence="2" id="KW-0464">Manganese</keyword>
<evidence type="ECO:0000256" key="2">
    <source>
        <dbReference type="PIRSR" id="PIRSR005962-1"/>
    </source>
</evidence>
<feature type="binding site" evidence="2">
    <location>
        <position position="412"/>
    </location>
    <ligand>
        <name>Mn(2+)</name>
        <dbReference type="ChEBI" id="CHEBI:29035"/>
        <label>2</label>
    </ligand>
</feature>
<organism evidence="5 6">
    <name type="scientific">Xanthocytophaga flava</name>
    <dbReference type="NCBI Taxonomy" id="3048013"/>
    <lineage>
        <taxon>Bacteria</taxon>
        <taxon>Pseudomonadati</taxon>
        <taxon>Bacteroidota</taxon>
        <taxon>Cytophagia</taxon>
        <taxon>Cytophagales</taxon>
        <taxon>Rhodocytophagaceae</taxon>
        <taxon>Xanthocytophaga</taxon>
    </lineage>
</organism>
<dbReference type="InterPro" id="IPR002933">
    <property type="entry name" value="Peptidase_M20"/>
</dbReference>
<feature type="chain" id="PRO_5042078351" evidence="3">
    <location>
        <begin position="20"/>
        <end position="442"/>
    </location>
</feature>
<comment type="caution">
    <text evidence="5">The sequence shown here is derived from an EMBL/GenBank/DDBJ whole genome shotgun (WGS) entry which is preliminary data.</text>
</comment>
<dbReference type="PANTHER" id="PTHR11014">
    <property type="entry name" value="PEPTIDASE M20 FAMILY MEMBER"/>
    <property type="match status" value="1"/>
</dbReference>
<accession>A0AAE3QQZ6</accession>
<comment type="cofactor">
    <cofactor evidence="2">
        <name>Mn(2+)</name>
        <dbReference type="ChEBI" id="CHEBI:29035"/>
    </cofactor>
    <text evidence="2">The Mn(2+) ion enhances activity.</text>
</comment>
<dbReference type="InterPro" id="IPR036264">
    <property type="entry name" value="Bact_exopeptidase_dim_dom"/>
</dbReference>
<feature type="domain" description="Peptidase M20 dimerisation" evidence="4">
    <location>
        <begin position="221"/>
        <end position="312"/>
    </location>
</feature>
<dbReference type="GO" id="GO:0019877">
    <property type="term" value="P:diaminopimelate biosynthetic process"/>
    <property type="evidence" value="ECO:0007669"/>
    <property type="project" value="UniProtKB-ARBA"/>
</dbReference>
<reference evidence="5" key="1">
    <citation type="submission" date="2023-05" db="EMBL/GenBank/DDBJ databases">
        <authorList>
            <person name="Zhang X."/>
        </authorList>
    </citation>
    <scope>NUCLEOTIDE SEQUENCE</scope>
    <source>
        <strain evidence="5">YF14B1</strain>
    </source>
</reference>
<keyword evidence="1" id="KW-0378">Hydrolase</keyword>
<evidence type="ECO:0000256" key="1">
    <source>
        <dbReference type="ARBA" id="ARBA00022801"/>
    </source>
</evidence>
<evidence type="ECO:0000259" key="4">
    <source>
        <dbReference type="Pfam" id="PF07687"/>
    </source>
</evidence>
<dbReference type="EMBL" id="JASJOS010000006">
    <property type="protein sequence ID" value="MDJ1481813.1"/>
    <property type="molecule type" value="Genomic_DNA"/>
</dbReference>
<dbReference type="NCBIfam" id="TIGR01891">
    <property type="entry name" value="amidohydrolases"/>
    <property type="match status" value="1"/>
</dbReference>
<feature type="binding site" evidence="2">
    <location>
        <position position="136"/>
    </location>
    <ligand>
        <name>Mn(2+)</name>
        <dbReference type="ChEBI" id="CHEBI:29035"/>
        <label>2</label>
    </ligand>
</feature>
<dbReference type="InterPro" id="IPR017439">
    <property type="entry name" value="Amidohydrolase"/>
</dbReference>
<feature type="binding site" evidence="2">
    <location>
        <position position="170"/>
    </location>
    <ligand>
        <name>Mn(2+)</name>
        <dbReference type="ChEBI" id="CHEBI:29035"/>
        <label>2</label>
    </ligand>
</feature>
<keyword evidence="2" id="KW-0479">Metal-binding</keyword>
<gene>
    <name evidence="5" type="ORF">QNI16_15035</name>
</gene>
<feature type="signal peptide" evidence="3">
    <location>
        <begin position="1"/>
        <end position="19"/>
    </location>
</feature>
<evidence type="ECO:0000256" key="3">
    <source>
        <dbReference type="SAM" id="SignalP"/>
    </source>
</evidence>
<feature type="binding site" evidence="2">
    <location>
        <position position="134"/>
    </location>
    <ligand>
        <name>Mn(2+)</name>
        <dbReference type="ChEBI" id="CHEBI:29035"/>
        <label>2</label>
    </ligand>
</feature>
<dbReference type="Proteomes" id="UP001241110">
    <property type="component" value="Unassembled WGS sequence"/>
</dbReference>
<dbReference type="InterPro" id="IPR011650">
    <property type="entry name" value="Peptidase_M20_dimer"/>
</dbReference>
<evidence type="ECO:0000313" key="6">
    <source>
        <dbReference type="Proteomes" id="UP001241110"/>
    </source>
</evidence>
<evidence type="ECO:0000313" key="5">
    <source>
        <dbReference type="EMBL" id="MDJ1481813.1"/>
    </source>
</evidence>
<sequence>MKKVLLFLLCAGMFLPVFSQKMDGTNAKVKAFVDKSYASWYELYTYLHANPEISFQEKNTMTRIGSLLREAGFEVTENFGGYGVVGVLRNGKGPTIMVRTDLDALPVKEETGLPYASKVIMQEDGRDVSAMHACGHDLHMTVFTGTAQALSMSKSEWKGTLVFIGQPAEERSGGAIAMLRQGLYEKFPRPDYVVGLHDHAAIPAGKVGYTEGPMMASVDAVDITVRGIGGHGAMPHTTKDPIVLASQIVLALQTIVSRETSPFQPCVVTVGSIHGGSAYNIIGNEVKLQLTLRSFDDSVRVHTIAAIKRICNGTAQAAGIPEELYPVIKIRDQYTPSNINDAALTKRLAGAFRQVLGNDNVVNTPPSTVGEDFARFARVEPKIPTCMFWLGAVDPKKFEESMKTGKQLPSLHSSTFAPLPEPAIKTGVQAMSSAVLDLLKSR</sequence>
<proteinExistence type="predicted"/>
<name>A0AAE3QQZ6_9BACT</name>
<dbReference type="Gene3D" id="3.40.630.10">
    <property type="entry name" value="Zn peptidases"/>
    <property type="match status" value="1"/>
</dbReference>
<keyword evidence="3" id="KW-0732">Signal</keyword>
<dbReference type="SUPFAM" id="SSF53187">
    <property type="entry name" value="Zn-dependent exopeptidases"/>
    <property type="match status" value="1"/>
</dbReference>
<dbReference type="SUPFAM" id="SSF55031">
    <property type="entry name" value="Bacterial exopeptidase dimerisation domain"/>
    <property type="match status" value="1"/>
</dbReference>
<dbReference type="GO" id="GO:0050118">
    <property type="term" value="F:N-acetyldiaminopimelate deacetylase activity"/>
    <property type="evidence" value="ECO:0007669"/>
    <property type="project" value="UniProtKB-ARBA"/>
</dbReference>
<feature type="binding site" evidence="2">
    <location>
        <position position="197"/>
    </location>
    <ligand>
        <name>Mn(2+)</name>
        <dbReference type="ChEBI" id="CHEBI:29035"/>
        <label>2</label>
    </ligand>
</feature>
<protein>
    <submittedName>
        <fullName evidence="5">Amidohydrolase</fullName>
    </submittedName>
</protein>
<dbReference type="Pfam" id="PF07687">
    <property type="entry name" value="M20_dimer"/>
    <property type="match status" value="1"/>
</dbReference>
<dbReference type="RefSeq" id="WP_313980102.1">
    <property type="nucleotide sequence ID" value="NZ_JASJOS010000006.1"/>
</dbReference>
<dbReference type="Pfam" id="PF01546">
    <property type="entry name" value="Peptidase_M20"/>
    <property type="match status" value="1"/>
</dbReference>
<dbReference type="AlphaFoldDB" id="A0AAE3QQZ6"/>
<dbReference type="PANTHER" id="PTHR11014:SF63">
    <property type="entry name" value="METALLOPEPTIDASE, PUTATIVE (AFU_ORTHOLOGUE AFUA_6G09600)-RELATED"/>
    <property type="match status" value="1"/>
</dbReference>
<dbReference type="Gene3D" id="3.30.70.360">
    <property type="match status" value="1"/>
</dbReference>
<dbReference type="PIRSF" id="PIRSF005962">
    <property type="entry name" value="Pept_M20D_amidohydro"/>
    <property type="match status" value="1"/>
</dbReference>
<dbReference type="GO" id="GO:0046872">
    <property type="term" value="F:metal ion binding"/>
    <property type="evidence" value="ECO:0007669"/>
    <property type="project" value="UniProtKB-KW"/>
</dbReference>
<dbReference type="FunFam" id="3.30.70.360:FF:000001">
    <property type="entry name" value="N-acetyldiaminopimelate deacetylase"/>
    <property type="match status" value="1"/>
</dbReference>